<name>A0A0J1GY58_9GAMM</name>
<sequence>MLLLPVGYIQAETTESTPVVFQSIPEVMTALESAPEYRKKAVTLGRLPHAVEMGKPFPTYVAGEDGKPKLETENVVSEGIVIARNPEPVIGAVYNEWLVPQDIWTKNYGELPLFDSFMPFKRVKTIKAIPITEEVLNWLGSQDGSTAIIAVDWNEQGMTVYKNGYLSDGGYGIAPDEMEKTYERVE</sequence>
<evidence type="ECO:0000313" key="1">
    <source>
        <dbReference type="EMBL" id="KLV04583.1"/>
    </source>
</evidence>
<dbReference type="Proteomes" id="UP000035909">
    <property type="component" value="Unassembled WGS sequence"/>
</dbReference>
<evidence type="ECO:0000313" key="2">
    <source>
        <dbReference type="Proteomes" id="UP000035909"/>
    </source>
</evidence>
<organism evidence="1 2">
    <name type="scientific">Photobacterium ganghwense</name>
    <dbReference type="NCBI Taxonomy" id="320778"/>
    <lineage>
        <taxon>Bacteria</taxon>
        <taxon>Pseudomonadati</taxon>
        <taxon>Pseudomonadota</taxon>
        <taxon>Gammaproteobacteria</taxon>
        <taxon>Vibrionales</taxon>
        <taxon>Vibrionaceae</taxon>
        <taxon>Photobacterium</taxon>
    </lineage>
</organism>
<accession>A0A0J1GY58</accession>
<reference evidence="1 2" key="1">
    <citation type="submission" date="2015-05" db="EMBL/GenBank/DDBJ databases">
        <title>Photobacterium galathea sp. nov.</title>
        <authorList>
            <person name="Machado H."/>
            <person name="Gram L."/>
        </authorList>
    </citation>
    <scope>NUCLEOTIDE SEQUENCE [LARGE SCALE GENOMIC DNA]</scope>
    <source>
        <strain evidence="1 2">DSM 22954</strain>
    </source>
</reference>
<comment type="caution">
    <text evidence="1">The sequence shown here is derived from an EMBL/GenBank/DDBJ whole genome shotgun (WGS) entry which is preliminary data.</text>
</comment>
<gene>
    <name evidence="1" type="ORF">ABT57_23355</name>
</gene>
<dbReference type="PATRIC" id="fig|320778.3.peg.4991"/>
<dbReference type="EMBL" id="LDOU01000034">
    <property type="protein sequence ID" value="KLV04583.1"/>
    <property type="molecule type" value="Genomic_DNA"/>
</dbReference>
<protein>
    <submittedName>
        <fullName evidence="1">Uncharacterized protein</fullName>
    </submittedName>
</protein>
<dbReference type="AlphaFoldDB" id="A0A0J1GY58"/>
<proteinExistence type="predicted"/>
<keyword evidence="2" id="KW-1185">Reference proteome</keyword>